<dbReference type="InterPro" id="IPR024968">
    <property type="entry name" value="SlpA_C_lactobacillus"/>
</dbReference>
<feature type="domain" description="DUF1542" evidence="6">
    <location>
        <begin position="421"/>
        <end position="492"/>
    </location>
</feature>
<feature type="domain" description="S-layer protein C-terminal" evidence="4">
    <location>
        <begin position="1444"/>
        <end position="1503"/>
    </location>
</feature>
<feature type="region of interest" description="Disordered" evidence="3">
    <location>
        <begin position="53"/>
        <end position="147"/>
    </location>
</feature>
<feature type="coiled-coil region" evidence="2">
    <location>
        <begin position="754"/>
        <end position="807"/>
    </location>
</feature>
<evidence type="ECO:0000259" key="4">
    <source>
        <dbReference type="Pfam" id="PF03217"/>
    </source>
</evidence>
<dbReference type="InterPro" id="IPR005877">
    <property type="entry name" value="YSIRK_signal_dom"/>
</dbReference>
<sequence>MLSKNNYNEKLRKMKLQARQDHFSIRKLTIGVASVLLGYAFFGAGSQTVKADTESTAQQADAKTESVSDKPHVNDNVVKLGSSKNTGTDGDKKNAASTSSVQKSAPDNTVSGVQTDVAKKADTDQVAKNGLTKEHLKKDGSDQGDIESVRNNRKFDITSTIQTVQIRVNNAYSSSSKDQDDLNTKNDYLAQIDKIDTDVIAKLNAGKNVEEIDSTAETAIRDILNLAAAAELHFAKKTTIDAITSKANVDEQAKLAASKANSHANINSAANAAKNQILEAYSKLSTTNRTETGKKCVAALDDIEATATEANDQIDKADDANSITNIVKTAVDKFFKTVDKAKIAFATALAKDLVGEGADKVSDSLSSQADKDLVNEILSQADTDFATADSLQKVFEITSKAIRDIDAVKSDALNKLNQYKLAASKKLGDVQFCDNEDIDGLPNISAENKSTLKDKVNLYYQTAISNIENAVDFDQVDKEENAGHLNMGRVVVDAQNLNKKIASDQKQLDDHTQKATENINNSNLSEADKEKAIEAIGQARDDAKNIVGQQPTVERADAAEKAGEATIDAIEQAAYLTDLERAKLIEKIRVENAAENAKNKVEDEFNHLDTSGLDKEKDKLETALETIEKVKNDAETAVSSATDKNAVSTISKTGIDKINGVADDTSLEFAKEAAKEIIQQISDIVKQNLKDPKDRNAVDEIIKETTVDLAKTIHDVTKIREYIIDGIKQIKNTADNKENNDLSNAKSSSKDTVNVDASAALDRVKKAYEKLTEAERTAKKDEYDTAIKAINDARTAAEDKIDNATNVDAIIAAVSNAKQNFNTIATNAEVSFAKLAGKDKIQDAAAEANKVLSPKGQAAVTEIVTQANSDIEDSETVAKIEKITENAINKIKALQDSEKTDLENAIRYANDEFEKKYKAAVVRLKKAFTDSATTTEVDKAFNSNKDITGKSVEEVNAKEIAAERELAKGEVRDTGTNAKTRVDSLKHKDDTDYTDNEKKALKNQIEKDVLEANGSKDQSGTLDKPSDTEGIDTVRNEAVNKIISESIADSQEGENVLQHDPDVLLERLAKAHKAAIDKLQKFGPTVNHDQTDKNYEDAKKDLSSNPTDLATELAGEKLIANGALSDAKTAADNIVDSNTDYSSTVKDKIKQQIQKDFDEATNRIKESPAVSELITQKRNDGIDQLHRDATDTNVNVTNIINSGGGSNQITNITNTNPDNNQNNLTPNTPEKNQEIAKKVRVVLNHNAYLYDNSTHRANGIILGISSILETIGTETINNRQYYVLVDQGANGKKYYVAAGNVKGTAKQLHNNAYIYNQYGKRVRKYGKLKAGKAVRTYGSSVKIRGKKYYIVAKNRFVKAANFTSHKAKTTVKKAKEVAAVDAADQSQVIINKKVMHNAYLYDENGVRANGLVINAGSTIDVSTQKVINKRVYYALENGLYIAAGNIDAKKLKLKHNAYVYSKYGNRLGKKVLKKHKSVNTYGTPVRIKGKKYYTVTTSKFVKKANVKG</sequence>
<feature type="region of interest" description="Disordered" evidence="3">
    <location>
        <begin position="1085"/>
        <end position="1104"/>
    </location>
</feature>
<feature type="compositionally biased region" description="Basic and acidic residues" evidence="3">
    <location>
        <begin position="117"/>
        <end position="147"/>
    </location>
</feature>
<feature type="compositionally biased region" description="Basic and acidic residues" evidence="3">
    <location>
        <begin position="1089"/>
        <end position="1102"/>
    </location>
</feature>
<evidence type="ECO:0000256" key="2">
    <source>
        <dbReference type="SAM" id="Coils"/>
    </source>
</evidence>
<evidence type="ECO:0000313" key="8">
    <source>
        <dbReference type="Proteomes" id="UP000033533"/>
    </source>
</evidence>
<proteinExistence type="predicted"/>
<feature type="region of interest" description="Disordered" evidence="3">
    <location>
        <begin position="966"/>
        <end position="997"/>
    </location>
</feature>
<feature type="compositionally biased region" description="Polar residues" evidence="3">
    <location>
        <begin position="95"/>
        <end position="114"/>
    </location>
</feature>
<dbReference type="EMBL" id="JXBY01000018">
    <property type="protein sequence ID" value="KJY55905.1"/>
    <property type="molecule type" value="Genomic_DNA"/>
</dbReference>
<evidence type="ECO:0000313" key="7">
    <source>
        <dbReference type="EMBL" id="KJY55905.1"/>
    </source>
</evidence>
<organism evidence="7 8">
    <name type="scientific">Lactobacillus kullabergensis</name>
    <dbReference type="NCBI Taxonomy" id="1218493"/>
    <lineage>
        <taxon>Bacteria</taxon>
        <taxon>Bacillati</taxon>
        <taxon>Bacillota</taxon>
        <taxon>Bacilli</taxon>
        <taxon>Lactobacillales</taxon>
        <taxon>Lactobacillaceae</taxon>
        <taxon>Lactobacillus</taxon>
    </lineage>
</organism>
<reference evidence="7 8" key="1">
    <citation type="submission" date="2014-12" db="EMBL/GenBank/DDBJ databases">
        <title>Comparative genomics of the lactic acid bacteria isolated from the honey bee gut.</title>
        <authorList>
            <person name="Ellegaard K.M."/>
            <person name="Tamarit D."/>
            <person name="Javelind E."/>
            <person name="Olofsson T."/>
            <person name="Andersson S.G."/>
            <person name="Vasquez A."/>
        </authorList>
    </citation>
    <scope>NUCLEOTIDE SEQUENCE [LARGE SCALE GENOMIC DNA]</scope>
    <source>
        <strain evidence="7 8">Biut2</strain>
    </source>
</reference>
<name>A0A0F4LBA8_9LACO</name>
<dbReference type="RefSeq" id="WP_045927975.1">
    <property type="nucleotide sequence ID" value="NZ_JBHSZS010000009.1"/>
</dbReference>
<keyword evidence="2" id="KW-0175">Coiled coil</keyword>
<protein>
    <submittedName>
        <fullName evidence="7">Putative S-layer protein</fullName>
    </submittedName>
</protein>
<dbReference type="Pfam" id="PF04650">
    <property type="entry name" value="YSIRK_signal"/>
    <property type="match status" value="1"/>
</dbReference>
<feature type="domain" description="S-layer protein C-terminal" evidence="4">
    <location>
        <begin position="1299"/>
        <end position="1360"/>
    </location>
</feature>
<dbReference type="Proteomes" id="UP000033533">
    <property type="component" value="Unassembled WGS sequence"/>
</dbReference>
<dbReference type="NCBIfam" id="TIGR01168">
    <property type="entry name" value="YSIRK_signal"/>
    <property type="match status" value="1"/>
</dbReference>
<dbReference type="OrthoDB" id="2324743at2"/>
<evidence type="ECO:0000256" key="1">
    <source>
        <dbReference type="ARBA" id="ARBA00022729"/>
    </source>
</evidence>
<feature type="domain" description="S-layer protein C-terminal" evidence="4">
    <location>
        <begin position="1235"/>
        <end position="1285"/>
    </location>
</feature>
<feature type="domain" description="S-layer protein C-terminal" evidence="4">
    <location>
        <begin position="1391"/>
        <end position="1443"/>
    </location>
</feature>
<dbReference type="PATRIC" id="fig|1218493.3.peg.904"/>
<gene>
    <name evidence="7" type="ORF">JF76_08510</name>
</gene>
<dbReference type="InterPro" id="IPR011439">
    <property type="entry name" value="DUF1542"/>
</dbReference>
<comment type="caution">
    <text evidence="7">The sequence shown here is derived from an EMBL/GenBank/DDBJ whole genome shotgun (WGS) entry which is preliminary data.</text>
</comment>
<dbReference type="STRING" id="1218493.JF76_08510"/>
<feature type="compositionally biased region" description="Basic and acidic residues" evidence="3">
    <location>
        <begin position="980"/>
        <end position="997"/>
    </location>
</feature>
<feature type="compositionally biased region" description="Basic and acidic residues" evidence="3">
    <location>
        <begin position="62"/>
        <end position="73"/>
    </location>
</feature>
<dbReference type="HOGENOM" id="CLU_248314_0_0_9"/>
<dbReference type="Pfam" id="PF03217">
    <property type="entry name" value="SlpA"/>
    <property type="match status" value="4"/>
</dbReference>
<accession>A0A0F4LBA8</accession>
<dbReference type="Pfam" id="PF07564">
    <property type="entry name" value="DUF1542"/>
    <property type="match status" value="1"/>
</dbReference>
<evidence type="ECO:0000256" key="3">
    <source>
        <dbReference type="SAM" id="MobiDB-lite"/>
    </source>
</evidence>
<feature type="domain" description="YSIRK Gram-positive signal peptide" evidence="5">
    <location>
        <begin position="20"/>
        <end position="42"/>
    </location>
</feature>
<evidence type="ECO:0000259" key="5">
    <source>
        <dbReference type="Pfam" id="PF04650"/>
    </source>
</evidence>
<feature type="region of interest" description="Disordered" evidence="3">
    <location>
        <begin position="1009"/>
        <end position="1032"/>
    </location>
</feature>
<keyword evidence="1" id="KW-0732">Signal</keyword>
<evidence type="ECO:0000259" key="6">
    <source>
        <dbReference type="Pfam" id="PF07564"/>
    </source>
</evidence>